<sequence>MDALITGEGDGIVGLSVIDNNDVEHLIEVSSDGEITGHQQDGYPDDSSKREPWEGQNVMQARNYARFYVARERGYDTITQDENPDRINAARHALSALSNDDFLDLFGAYCRQHRSHYDDSVTRPVSLPESIDEDDYFQYELGIYLDIDQDRLDEKAADLSELLTEAALEQDEGTLERVQNVLGTDGGQKTLTGETVQHLTQKADERNIDITDIVEIDAVSGVHVRWEDEVGLINKRVEERRQEGAIPYDREPDALVQLPPFDTGALDNPDAVQEFKDFLCYHLQCQVRDCFVGMGIEPPHEFRVVGPGLYHYAIRYKQLDFYPPLHDLTSDAIDFDQWHEDGLIESNPST</sequence>
<name>A0ABY5RJG6_HALLR</name>
<dbReference type="EMBL" id="CP078064">
    <property type="protein sequence ID" value="UVE52048.1"/>
    <property type="molecule type" value="Genomic_DNA"/>
</dbReference>
<accession>A0ABY5RJG6</accession>
<dbReference type="InterPro" id="IPR058264">
    <property type="entry name" value="DUF7958"/>
</dbReference>
<gene>
    <name evidence="2" type="ORF">KU306_17205</name>
</gene>
<geneLocation type="plasmid" evidence="2 3">
    <name>pHl5678-1</name>
</geneLocation>
<proteinExistence type="predicted"/>
<evidence type="ECO:0000313" key="2">
    <source>
        <dbReference type="EMBL" id="UVE52048.1"/>
    </source>
</evidence>
<feature type="region of interest" description="Disordered" evidence="1">
    <location>
        <begin position="30"/>
        <end position="53"/>
    </location>
</feature>
<dbReference type="Proteomes" id="UP001058330">
    <property type="component" value="Plasmid pHl5678-1"/>
</dbReference>
<organism evidence="2 3">
    <name type="scientific">Haloferax larsenii</name>
    <dbReference type="NCBI Taxonomy" id="302484"/>
    <lineage>
        <taxon>Archaea</taxon>
        <taxon>Methanobacteriati</taxon>
        <taxon>Methanobacteriota</taxon>
        <taxon>Stenosarchaea group</taxon>
        <taxon>Halobacteria</taxon>
        <taxon>Halobacteriales</taxon>
        <taxon>Haloferacaceae</taxon>
        <taxon>Haloferax</taxon>
    </lineage>
</organism>
<protein>
    <submittedName>
        <fullName evidence="2">Uncharacterized protein</fullName>
    </submittedName>
</protein>
<keyword evidence="3" id="KW-1185">Reference proteome</keyword>
<dbReference type="GeneID" id="74530692"/>
<dbReference type="Pfam" id="PF25858">
    <property type="entry name" value="DUF7958"/>
    <property type="match status" value="1"/>
</dbReference>
<evidence type="ECO:0000313" key="3">
    <source>
        <dbReference type="Proteomes" id="UP001058330"/>
    </source>
</evidence>
<evidence type="ECO:0000256" key="1">
    <source>
        <dbReference type="SAM" id="MobiDB-lite"/>
    </source>
</evidence>
<keyword evidence="2" id="KW-0614">Plasmid</keyword>
<reference evidence="2" key="1">
    <citation type="submission" date="2021-07" db="EMBL/GenBank/DDBJ databases">
        <title>Studies on halocins as antimicrobial molecules from haloarchaea.</title>
        <authorList>
            <person name="Kumar S."/>
            <person name="Khare S.K."/>
        </authorList>
    </citation>
    <scope>NUCLEOTIDE SEQUENCE</scope>
    <source>
        <strain evidence="2">NCIM 5678</strain>
        <plasmid evidence="2">pHl5678-1</plasmid>
    </source>
</reference>
<dbReference type="RefSeq" id="WP_258303545.1">
    <property type="nucleotide sequence ID" value="NZ_CP078064.1"/>
</dbReference>